<dbReference type="InterPro" id="IPR002893">
    <property type="entry name" value="Znf_MYND"/>
</dbReference>
<evidence type="ECO:0000256" key="2">
    <source>
        <dbReference type="ARBA" id="ARBA00022771"/>
    </source>
</evidence>
<evidence type="ECO:0000256" key="3">
    <source>
        <dbReference type="ARBA" id="ARBA00022833"/>
    </source>
</evidence>
<keyword evidence="2 4" id="KW-0863">Zinc-finger</keyword>
<evidence type="ECO:0000259" key="6">
    <source>
        <dbReference type="PROSITE" id="PS50865"/>
    </source>
</evidence>
<dbReference type="InParanoid" id="A0A0H2R4Y9"/>
<evidence type="ECO:0000256" key="1">
    <source>
        <dbReference type="ARBA" id="ARBA00022723"/>
    </source>
</evidence>
<evidence type="ECO:0000256" key="5">
    <source>
        <dbReference type="SAM" id="Coils"/>
    </source>
</evidence>
<evidence type="ECO:0000313" key="8">
    <source>
        <dbReference type="Proteomes" id="UP000053477"/>
    </source>
</evidence>
<reference evidence="7 8" key="1">
    <citation type="submission" date="2015-04" db="EMBL/GenBank/DDBJ databases">
        <title>Complete genome sequence of Schizopora paradoxa KUC8140, a cosmopolitan wood degrader in East Asia.</title>
        <authorList>
            <consortium name="DOE Joint Genome Institute"/>
            <person name="Min B."/>
            <person name="Park H."/>
            <person name="Jang Y."/>
            <person name="Kim J.-J."/>
            <person name="Kim K.H."/>
            <person name="Pangilinan J."/>
            <person name="Lipzen A."/>
            <person name="Riley R."/>
            <person name="Grigoriev I.V."/>
            <person name="Spatafora J.W."/>
            <person name="Choi I.-G."/>
        </authorList>
    </citation>
    <scope>NUCLEOTIDE SEQUENCE [LARGE SCALE GENOMIC DNA]</scope>
    <source>
        <strain evidence="7 8">KUC8140</strain>
    </source>
</reference>
<keyword evidence="3" id="KW-0862">Zinc</keyword>
<dbReference type="SUPFAM" id="SSF144232">
    <property type="entry name" value="HIT/MYND zinc finger-like"/>
    <property type="match status" value="1"/>
</dbReference>
<dbReference type="AlphaFoldDB" id="A0A0H2R4Y9"/>
<accession>A0A0H2R4Y9</accession>
<dbReference type="Gene3D" id="6.10.140.2220">
    <property type="match status" value="1"/>
</dbReference>
<dbReference type="Proteomes" id="UP000053477">
    <property type="component" value="Unassembled WGS sequence"/>
</dbReference>
<keyword evidence="8" id="KW-1185">Reference proteome</keyword>
<dbReference type="OrthoDB" id="341421at2759"/>
<sequence>MGKSRANSDNTINSPISVKVLKNAETDLPTLSHVSSMVNTLPDKQQGLCFNLFHHHLQKKIEDHLCDSDNPYDWVTCALLGIRNLGTEYFKRSENRKQQFIGCWPDIFKWLRAMLNVQDSFEDGLLFWSFAAEATRICLSLHQDVLHEDEVVEFAVRCWIGRQGKDGEDYYTEFPLMACLSVLLTGEQQRGVDLATSGYRIEKALDACDLDISDFASAFVTRLAQRINKSEHTTRMGELPFAMVGLPQTLGLIVRLRWLRFIPAVVNPKVGRCLVAALQVVVDEYPPSPDRLLTINSLLSVIQCSLLLQDVDFAVAIVERGFLGCVIKIAAFELTTPLPGVSMTCDVLNSFLPYLVFSDMVVACRRAFEVLHNHQAQLRLLKETKEEFQHRLIDLENVTLEYNIFLRLTNAGFAPERGICANRACSKKGFRSEFQKCAGCSFILYCSQSCQRQDWDWHRNHCKKLTTSSRNILRDRYIRFPRRLASFYIHRHLRQILAPFSDTIKSQKSFPSNVVVSLNYLTYPASVQVYERTVFLQAQIESDGGHFATVAHEVHRQNDEETHGLMVIINFHTHSEMEIPCVIHYDDVWSRGVSIPNESLKYEGPGIPTSDKEGRPLICPDYDALRAGVVLTKKFAFESGESVWAESVLEKSTSEVLKEFARELEMCKGAGA</sequence>
<protein>
    <recommendedName>
        <fullName evidence="6">MYND-type domain-containing protein</fullName>
    </recommendedName>
</protein>
<gene>
    <name evidence="7" type="ORF">SCHPADRAFT_675383</name>
</gene>
<name>A0A0H2R4Y9_9AGAM</name>
<keyword evidence="1" id="KW-0479">Metal-binding</keyword>
<dbReference type="PROSITE" id="PS50865">
    <property type="entry name" value="ZF_MYND_2"/>
    <property type="match status" value="1"/>
</dbReference>
<dbReference type="EMBL" id="KQ086176">
    <property type="protein sequence ID" value="KLO06870.1"/>
    <property type="molecule type" value="Genomic_DNA"/>
</dbReference>
<feature type="domain" description="MYND-type" evidence="6">
    <location>
        <begin position="422"/>
        <end position="462"/>
    </location>
</feature>
<keyword evidence="5" id="KW-0175">Coiled coil</keyword>
<proteinExistence type="predicted"/>
<dbReference type="Pfam" id="PF01753">
    <property type="entry name" value="zf-MYND"/>
    <property type="match status" value="1"/>
</dbReference>
<evidence type="ECO:0000313" key="7">
    <source>
        <dbReference type="EMBL" id="KLO06870.1"/>
    </source>
</evidence>
<dbReference type="GO" id="GO:0008270">
    <property type="term" value="F:zinc ion binding"/>
    <property type="evidence" value="ECO:0007669"/>
    <property type="project" value="UniProtKB-KW"/>
</dbReference>
<evidence type="ECO:0000256" key="4">
    <source>
        <dbReference type="PROSITE-ProRule" id="PRU00134"/>
    </source>
</evidence>
<organism evidence="7 8">
    <name type="scientific">Schizopora paradoxa</name>
    <dbReference type="NCBI Taxonomy" id="27342"/>
    <lineage>
        <taxon>Eukaryota</taxon>
        <taxon>Fungi</taxon>
        <taxon>Dikarya</taxon>
        <taxon>Basidiomycota</taxon>
        <taxon>Agaricomycotina</taxon>
        <taxon>Agaricomycetes</taxon>
        <taxon>Hymenochaetales</taxon>
        <taxon>Schizoporaceae</taxon>
        <taxon>Schizopora</taxon>
    </lineage>
</organism>
<feature type="coiled-coil region" evidence="5">
    <location>
        <begin position="371"/>
        <end position="398"/>
    </location>
</feature>